<feature type="transmembrane region" description="Helical" evidence="1">
    <location>
        <begin position="391"/>
        <end position="424"/>
    </location>
</feature>
<feature type="transmembrane region" description="Helical" evidence="1">
    <location>
        <begin position="146"/>
        <end position="165"/>
    </location>
</feature>
<reference evidence="3" key="1">
    <citation type="journal article" date="2019" name="Int. J. Syst. Evol. Microbiol.">
        <title>The Global Catalogue of Microorganisms (GCM) 10K type strain sequencing project: providing services to taxonomists for standard genome sequencing and annotation.</title>
        <authorList>
            <consortium name="The Broad Institute Genomics Platform"/>
            <consortium name="The Broad Institute Genome Sequencing Center for Infectious Disease"/>
            <person name="Wu L."/>
            <person name="Ma J."/>
        </authorList>
    </citation>
    <scope>NUCLEOTIDE SEQUENCE [LARGE SCALE GENOMIC DNA]</scope>
    <source>
        <strain evidence="3">CG52</strain>
    </source>
</reference>
<feature type="transmembrane region" description="Helical" evidence="1">
    <location>
        <begin position="362"/>
        <end position="379"/>
    </location>
</feature>
<feature type="transmembrane region" description="Helical" evidence="1">
    <location>
        <begin position="21"/>
        <end position="45"/>
    </location>
</feature>
<feature type="transmembrane region" description="Helical" evidence="1">
    <location>
        <begin position="305"/>
        <end position="323"/>
    </location>
</feature>
<feature type="transmembrane region" description="Helical" evidence="1">
    <location>
        <begin position="276"/>
        <end position="293"/>
    </location>
</feature>
<dbReference type="RefSeq" id="WP_377396903.1">
    <property type="nucleotide sequence ID" value="NZ_JBHUEQ010000004.1"/>
</dbReference>
<keyword evidence="3" id="KW-1185">Reference proteome</keyword>
<evidence type="ECO:0000313" key="3">
    <source>
        <dbReference type="Proteomes" id="UP001597322"/>
    </source>
</evidence>
<evidence type="ECO:0008006" key="4">
    <source>
        <dbReference type="Google" id="ProtNLM"/>
    </source>
</evidence>
<accession>A0ABW4LZM5</accession>
<protein>
    <recommendedName>
        <fullName evidence="4">GtrA family protein</fullName>
    </recommendedName>
</protein>
<sequence>MTYSMSGQAFPGDERKAPAGLFSHLIPSVAVYAVILIVAILGFYLPTTTDYIGPDNDDVMRLVEVRDFLNGQGWFDLTQYRLGLEGGTLMHWSRLVDLPIASLILLFSLFTDSRAQAEALAAMVWPLGLAVGFLFSLGLACRRLGGVATMHIGLGIGAIYLFTTLRFYPGALDHHNIQLTVLMFIAAMLVDRRMGGMSHGFAGFSAAFAMAIGAETLPVVAMACVIVALQWAWHGKQFERAARSFGLALTLGISFFFLATVPPSHYGTVTCDNLSLGFYALAAIGGTGLFLAARFGSALDLRLRIASLAGLGLIVGLAALLIAPQCLGNPLGDLDPLLVSLWLNAVVEAQPALSQLRVAPDTFGGFYAVGFFAIMVCIFRIQDRERVETHLVLLALVATAWAISLIQVRGAFISNALAILPLSLIITDLKRNSNAEPENMNAGFAYIITVLCAVPVVWVFFGAVSTKGIGNALTLRALTNATATASDTGSSCRDVADMRVLAAIPPVVVAAPSDSGAQILRYTPHRVLTAPYHRNQSGMLTELHIGLAQPKEAEAFLRGAKVSVLAFCPNDVQTMNLAQMKPDGLYAQLEKGNVPAFLQPLPAVEGQRFQLYRVIP</sequence>
<feature type="transmembrane region" description="Helical" evidence="1">
    <location>
        <begin position="245"/>
        <end position="264"/>
    </location>
</feature>
<evidence type="ECO:0000313" key="2">
    <source>
        <dbReference type="EMBL" id="MFD1744652.1"/>
    </source>
</evidence>
<dbReference type="Proteomes" id="UP001597322">
    <property type="component" value="Unassembled WGS sequence"/>
</dbReference>
<feature type="transmembrane region" description="Helical" evidence="1">
    <location>
        <begin position="122"/>
        <end position="140"/>
    </location>
</feature>
<keyword evidence="1" id="KW-0472">Membrane</keyword>
<gene>
    <name evidence="2" type="ORF">ACFSE1_04185</name>
</gene>
<feature type="transmembrane region" description="Helical" evidence="1">
    <location>
        <begin position="444"/>
        <end position="464"/>
    </location>
</feature>
<keyword evidence="1" id="KW-1133">Transmembrane helix</keyword>
<keyword evidence="1" id="KW-0812">Transmembrane</keyword>
<comment type="caution">
    <text evidence="2">The sequence shown here is derived from an EMBL/GenBank/DDBJ whole genome shotgun (WGS) entry which is preliminary data.</text>
</comment>
<evidence type="ECO:0000256" key="1">
    <source>
        <dbReference type="SAM" id="Phobius"/>
    </source>
</evidence>
<dbReference type="EMBL" id="JBHUEQ010000004">
    <property type="protein sequence ID" value="MFD1744652.1"/>
    <property type="molecule type" value="Genomic_DNA"/>
</dbReference>
<feature type="transmembrane region" description="Helical" evidence="1">
    <location>
        <begin position="206"/>
        <end position="233"/>
    </location>
</feature>
<organism evidence="2 3">
    <name type="scientific">Rhizobium helianthi</name>
    <dbReference type="NCBI Taxonomy" id="1132695"/>
    <lineage>
        <taxon>Bacteria</taxon>
        <taxon>Pseudomonadati</taxon>
        <taxon>Pseudomonadota</taxon>
        <taxon>Alphaproteobacteria</taxon>
        <taxon>Hyphomicrobiales</taxon>
        <taxon>Rhizobiaceae</taxon>
        <taxon>Rhizobium/Agrobacterium group</taxon>
        <taxon>Rhizobium</taxon>
    </lineage>
</organism>
<name>A0ABW4LZM5_9HYPH</name>
<proteinExistence type="predicted"/>